<accession>A0ABX2CYD0</accession>
<organism evidence="5 6">
    <name type="scientific">Microcoleus asticus IPMA8</name>
    <dbReference type="NCBI Taxonomy" id="2563858"/>
    <lineage>
        <taxon>Bacteria</taxon>
        <taxon>Bacillati</taxon>
        <taxon>Cyanobacteriota</taxon>
        <taxon>Cyanophyceae</taxon>
        <taxon>Oscillatoriophycideae</taxon>
        <taxon>Oscillatoriales</taxon>
        <taxon>Microcoleaceae</taxon>
        <taxon>Microcoleus</taxon>
        <taxon>Microcoleus asticus</taxon>
    </lineage>
</organism>
<evidence type="ECO:0000256" key="2">
    <source>
        <dbReference type="ARBA" id="ARBA00023172"/>
    </source>
</evidence>
<sequence>MASGSVKVQIFKDRLRLVWSWQGKRFWLYIGLPKTIANRKAVSIKASQIELDMGSGNFDPSLAKYKPQKQESISVSDLFDQFVQHKRRKIEAATLAKYLGLQKHVSVFFKNKTCVSVSESLVEKFRDWLGQTQKLEPVTVRERVVLMKACWEWGQKKKLVIENPWDEVKVSVAPKQCPQPFTLAEIGSIVHKFRSDSNLSHYADYVEFKFGVGLRTGEAAALLWRLCSSNCDRIWIGESLSNGSRKSTKTNKARTVPLTPRLQQLSCYAAKPDKIALPLFLIFRSHLITISPSFNNLCSNSDNSSTDLNSRCAI</sequence>
<dbReference type="InterPro" id="IPR025269">
    <property type="entry name" value="SAM-like_dom"/>
</dbReference>
<keyword evidence="6" id="KW-1185">Reference proteome</keyword>
<evidence type="ECO:0000256" key="1">
    <source>
        <dbReference type="ARBA" id="ARBA00023125"/>
    </source>
</evidence>
<protein>
    <submittedName>
        <fullName evidence="5">Tyrosine recombinase XerC</fullName>
    </submittedName>
</protein>
<dbReference type="SUPFAM" id="SSF56349">
    <property type="entry name" value="DNA breaking-rejoining enzymes"/>
    <property type="match status" value="1"/>
</dbReference>
<reference evidence="5 6" key="1">
    <citation type="journal article" date="2020" name="Sci. Rep.">
        <title>A novel cyanobacterial geosmin producer, revising GeoA distribution and dispersion patterns in Bacteria.</title>
        <authorList>
            <person name="Churro C."/>
            <person name="Semedo-Aguiar A.P."/>
            <person name="Silva A.D."/>
            <person name="Pereira-Leal J.B."/>
            <person name="Leite R.B."/>
        </authorList>
    </citation>
    <scope>NUCLEOTIDE SEQUENCE [LARGE SCALE GENOMIC DNA]</scope>
    <source>
        <strain evidence="5 6">IPMA8</strain>
    </source>
</reference>
<dbReference type="Pfam" id="PF13102">
    <property type="entry name" value="Phage_int_SAM_5"/>
    <property type="match status" value="1"/>
</dbReference>
<feature type="domain" description="Phage integrase SAM-like" evidence="4">
    <location>
        <begin position="75"/>
        <end position="169"/>
    </location>
</feature>
<dbReference type="InterPro" id="IPR010998">
    <property type="entry name" value="Integrase_recombinase_N"/>
</dbReference>
<evidence type="ECO:0000313" key="5">
    <source>
        <dbReference type="EMBL" id="NQE35414.1"/>
    </source>
</evidence>
<feature type="domain" description="Min27-like integrase DNA-binding" evidence="3">
    <location>
        <begin position="7"/>
        <end position="68"/>
    </location>
</feature>
<dbReference type="InterPro" id="IPR013762">
    <property type="entry name" value="Integrase-like_cat_sf"/>
</dbReference>
<dbReference type="Proteomes" id="UP000702425">
    <property type="component" value="Unassembled WGS sequence"/>
</dbReference>
<keyword evidence="1" id="KW-0238">DNA-binding</keyword>
<dbReference type="EMBL" id="SRRZ01000055">
    <property type="protein sequence ID" value="NQE35414.1"/>
    <property type="molecule type" value="Genomic_DNA"/>
</dbReference>
<name>A0ABX2CYD0_9CYAN</name>
<evidence type="ECO:0000259" key="3">
    <source>
        <dbReference type="Pfam" id="PF12167"/>
    </source>
</evidence>
<gene>
    <name evidence="5" type="primary">xerC_4</name>
    <name evidence="5" type="ORF">E5S67_03145</name>
</gene>
<proteinExistence type="predicted"/>
<comment type="caution">
    <text evidence="5">The sequence shown here is derived from an EMBL/GenBank/DDBJ whole genome shotgun (WGS) entry which is preliminary data.</text>
</comment>
<dbReference type="Gene3D" id="1.10.443.10">
    <property type="entry name" value="Intergrase catalytic core"/>
    <property type="match status" value="1"/>
</dbReference>
<keyword evidence="2" id="KW-0233">DNA recombination</keyword>
<evidence type="ECO:0000313" key="6">
    <source>
        <dbReference type="Proteomes" id="UP000702425"/>
    </source>
</evidence>
<dbReference type="InterPro" id="IPR011010">
    <property type="entry name" value="DNA_brk_join_enz"/>
</dbReference>
<dbReference type="InterPro" id="IPR022000">
    <property type="entry name" value="Min27-like_integrase_DNA_bind"/>
</dbReference>
<dbReference type="Gene3D" id="1.10.150.130">
    <property type="match status" value="1"/>
</dbReference>
<dbReference type="Pfam" id="PF12167">
    <property type="entry name" value="Arm-DNA-bind_2"/>
    <property type="match status" value="1"/>
</dbReference>
<evidence type="ECO:0000259" key="4">
    <source>
        <dbReference type="Pfam" id="PF13102"/>
    </source>
</evidence>